<dbReference type="InterPro" id="IPR051399">
    <property type="entry name" value="RNA-guided_DNA_endo/Transpos"/>
</dbReference>
<dbReference type="PANTHER" id="PTHR30405">
    <property type="entry name" value="TRANSPOSASE"/>
    <property type="match status" value="1"/>
</dbReference>
<dbReference type="KEGG" id="eac:EAL2_c02970"/>
<proteinExistence type="predicted"/>
<dbReference type="STRING" id="1286171.EAL2_c02970"/>
<feature type="domain" description="Cas12f1-like TNB" evidence="2">
    <location>
        <begin position="289"/>
        <end position="351"/>
    </location>
</feature>
<dbReference type="AlphaFoldDB" id="W8T454"/>
<dbReference type="Proteomes" id="UP000019591">
    <property type="component" value="Chromosome"/>
</dbReference>
<dbReference type="PATRIC" id="fig|1286171.3.peg.237"/>
<evidence type="ECO:0000259" key="2">
    <source>
        <dbReference type="Pfam" id="PF07282"/>
    </source>
</evidence>
<dbReference type="NCBIfam" id="TIGR01766">
    <property type="entry name" value="IS200/IS605 family accessory protein TnpB-like domain"/>
    <property type="match status" value="1"/>
</dbReference>
<evidence type="ECO:0000256" key="1">
    <source>
        <dbReference type="ARBA" id="ARBA00023125"/>
    </source>
</evidence>
<dbReference type="EMBL" id="CP007452">
    <property type="protein sequence ID" value="AHM55600.1"/>
    <property type="molecule type" value="Genomic_DNA"/>
</dbReference>
<evidence type="ECO:0000313" key="3">
    <source>
        <dbReference type="EMBL" id="AHM55600.1"/>
    </source>
</evidence>
<dbReference type="HOGENOM" id="CLU_032903_3_1_9"/>
<dbReference type="PANTHER" id="PTHR30405:SF11">
    <property type="entry name" value="RNA-GUIDED DNA ENDONUCLEASE RV2885C-RELATED"/>
    <property type="match status" value="1"/>
</dbReference>
<dbReference type="eggNOG" id="COG0675">
    <property type="taxonomic scope" value="Bacteria"/>
</dbReference>
<dbReference type="InterPro" id="IPR010095">
    <property type="entry name" value="Cas12f1-like_TNB"/>
</dbReference>
<organism evidence="3 4">
    <name type="scientific">Peptoclostridium acidaminophilum DSM 3953</name>
    <dbReference type="NCBI Taxonomy" id="1286171"/>
    <lineage>
        <taxon>Bacteria</taxon>
        <taxon>Bacillati</taxon>
        <taxon>Bacillota</taxon>
        <taxon>Clostridia</taxon>
        <taxon>Peptostreptococcales</taxon>
        <taxon>Peptoclostridiaceae</taxon>
        <taxon>Peptoclostridium</taxon>
    </lineage>
</organism>
<reference evidence="3 4" key="1">
    <citation type="journal article" date="2014" name="Genome Announc.">
        <title>Complete Genome Sequence of Amino Acid-Utilizing Eubacterium acidaminophilum al-2 (DSM 3953).</title>
        <authorList>
            <person name="Poehlein A."/>
            <person name="Andreesen J.R."/>
            <person name="Daniel R."/>
        </authorList>
    </citation>
    <scope>NUCLEOTIDE SEQUENCE [LARGE SCALE GENOMIC DNA]</scope>
    <source>
        <strain evidence="3 4">DSM 3953</strain>
    </source>
</reference>
<sequence>MQVTAQIKLLPTKEQGALLNKTLQEYIDTANSIVSGYLADADARYTSKSVNAELPSALKNQAIQDAKSIFKKYSKALKASSKKDASIQKEIKVPVLKKPVAIWNNQNYAVKLGYMSFPVWNNGKSTRIIVKAIITDYQASLLLSKLGTMRITKKSGKYIAQIAVTVEEAPSAGCQVTGVDLGLKIPAVAVTEDSKVRFFGNGRQNKFVKRKFRSMRKNLGKSKKLCAIKKMNNKEQRWMRDKDHKISRQIVNFAKENNASVIRLEKLSGIRQTARTSRKNEKNLHTWSFYRLAQFIEYKARLEGILVEYVDPRYTSQTCPACNTRNHAVDRKYKCSCGFAAHRDILGARNIISAPVADGNSPLA</sequence>
<keyword evidence="1" id="KW-0238">DNA-binding</keyword>
<keyword evidence="4" id="KW-1185">Reference proteome</keyword>
<dbReference type="RefSeq" id="WP_025434642.1">
    <property type="nucleotide sequence ID" value="NZ_CP007452.1"/>
</dbReference>
<protein>
    <submittedName>
        <fullName evidence="3">Transposase, IS605 OrfB family</fullName>
    </submittedName>
</protein>
<gene>
    <name evidence="3" type="ORF">EAL2_c02970</name>
</gene>
<evidence type="ECO:0000313" key="4">
    <source>
        <dbReference type="Proteomes" id="UP000019591"/>
    </source>
</evidence>
<name>W8T454_PEPAC</name>
<dbReference type="OrthoDB" id="4278026at2"/>
<dbReference type="NCBIfam" id="NF040570">
    <property type="entry name" value="guided_TnpB"/>
    <property type="match status" value="1"/>
</dbReference>
<accession>W8T454</accession>
<dbReference type="GO" id="GO:0003677">
    <property type="term" value="F:DNA binding"/>
    <property type="evidence" value="ECO:0007669"/>
    <property type="project" value="UniProtKB-KW"/>
</dbReference>
<dbReference type="Pfam" id="PF07282">
    <property type="entry name" value="Cas12f1-like_TNB"/>
    <property type="match status" value="1"/>
</dbReference>